<keyword evidence="6" id="KW-0418">Kinase</keyword>
<dbReference type="AlphaFoldDB" id="A0A2S4NA79"/>
<dbReference type="InterPro" id="IPR003594">
    <property type="entry name" value="HATPase_dom"/>
</dbReference>
<reference evidence="6 7" key="1">
    <citation type="submission" date="2018-01" db="EMBL/GenBank/DDBJ databases">
        <title>Genomic Encyclopedia of Type Strains, Phase I: the one thousand microbial genomes (KMG-I) project.</title>
        <authorList>
            <person name="Goeker M."/>
        </authorList>
    </citation>
    <scope>NUCLEOTIDE SEQUENCE [LARGE SCALE GENOMIC DNA]</scope>
    <source>
        <strain evidence="6 7">DSM 17960</strain>
    </source>
</reference>
<organism evidence="6 7">
    <name type="scientific">Flavobacterium croceum DSM 17960</name>
    <dbReference type="NCBI Taxonomy" id="1121886"/>
    <lineage>
        <taxon>Bacteria</taxon>
        <taxon>Pseudomonadati</taxon>
        <taxon>Bacteroidota</taxon>
        <taxon>Flavobacteriia</taxon>
        <taxon>Flavobacteriales</taxon>
        <taxon>Flavobacteriaceae</taxon>
        <taxon>Flavobacterium</taxon>
    </lineage>
</organism>
<keyword evidence="6" id="KW-0808">Transferase</keyword>
<dbReference type="InterPro" id="IPR003661">
    <property type="entry name" value="HisK_dim/P_dom"/>
</dbReference>
<dbReference type="Pfam" id="PF00512">
    <property type="entry name" value="HisKA"/>
    <property type="match status" value="1"/>
</dbReference>
<accession>A0A2S4NA79</accession>
<dbReference type="Gene3D" id="1.10.287.130">
    <property type="match status" value="1"/>
</dbReference>
<dbReference type="InterPro" id="IPR036890">
    <property type="entry name" value="HATPase_C_sf"/>
</dbReference>
<dbReference type="SMART" id="SM00388">
    <property type="entry name" value="HisKA"/>
    <property type="match status" value="1"/>
</dbReference>
<comment type="caution">
    <text evidence="6">The sequence shown here is derived from an EMBL/GenBank/DDBJ whole genome shotgun (WGS) entry which is preliminary data.</text>
</comment>
<dbReference type="GO" id="GO:0000155">
    <property type="term" value="F:phosphorelay sensor kinase activity"/>
    <property type="evidence" value="ECO:0007669"/>
    <property type="project" value="InterPro"/>
</dbReference>
<dbReference type="Pfam" id="PF02518">
    <property type="entry name" value="HATPase_c"/>
    <property type="match status" value="1"/>
</dbReference>
<dbReference type="PROSITE" id="PS50109">
    <property type="entry name" value="HIS_KIN"/>
    <property type="match status" value="1"/>
</dbReference>
<dbReference type="CDD" id="cd00075">
    <property type="entry name" value="HATPase"/>
    <property type="match status" value="1"/>
</dbReference>
<dbReference type="PRINTS" id="PR00344">
    <property type="entry name" value="BCTRLSENSOR"/>
</dbReference>
<comment type="catalytic activity">
    <reaction evidence="1">
        <text>ATP + protein L-histidine = ADP + protein N-phospho-L-histidine.</text>
        <dbReference type="EC" id="2.7.13.3"/>
    </reaction>
</comment>
<dbReference type="SUPFAM" id="SSF47384">
    <property type="entry name" value="Homodimeric domain of signal transducing histidine kinase"/>
    <property type="match status" value="1"/>
</dbReference>
<evidence type="ECO:0000259" key="5">
    <source>
        <dbReference type="PROSITE" id="PS50109"/>
    </source>
</evidence>
<sequence length="496" mass="56930">MANKDKCYYMTLKKISFINWITVIVLVSIVFIQFFWINKYFEEDSKKTLENIQLKIENVIDKSILDVGLEAFKKDKFSNKVFVYSDSVYSKSIKKESYNPTKKLKLGSKINSPITISNITITIDSNDKKVNNVNKSNLKIEKPKKEVVNTVFDTIAITIDDRKLITNINKGIAGLCNTIDYQIIVRENDSILKLYNSSTNTFDTKVAVFSNKIKLDNTFGLTKKNVEFRYKSTLMNSFIKNTYIISFSIISTIAVILCIVYLRNIIRKQKQLDQIKNDFISNVSHELKTPIAIVGVALESIISFNNDNNPDKKRRYISMAHQQLKKLESIVEKILETSSLNTNSIRLNLANTNVSNILHDVIQEYSLLLDTKQLNCTIENDIFDDIDKFHFKNVFGNLLENAIKYGGNKIDITLFSNKTKWCLQVKDNGTGIPKNEHNRIFQKFYRISSKNVHDVKGFGIGLYYAKKIVEKHAGTIVLQSTNIDTTFIVSIPYEKN</sequence>
<keyword evidence="4" id="KW-0472">Membrane</keyword>
<dbReference type="InterPro" id="IPR004358">
    <property type="entry name" value="Sig_transdc_His_kin-like_C"/>
</dbReference>
<dbReference type="SUPFAM" id="SSF55874">
    <property type="entry name" value="ATPase domain of HSP90 chaperone/DNA topoisomerase II/histidine kinase"/>
    <property type="match status" value="1"/>
</dbReference>
<dbReference type="Gene3D" id="3.30.565.10">
    <property type="entry name" value="Histidine kinase-like ATPase, C-terminal domain"/>
    <property type="match status" value="1"/>
</dbReference>
<evidence type="ECO:0000256" key="2">
    <source>
        <dbReference type="ARBA" id="ARBA00012438"/>
    </source>
</evidence>
<dbReference type="CDD" id="cd00082">
    <property type="entry name" value="HisKA"/>
    <property type="match status" value="1"/>
</dbReference>
<evidence type="ECO:0000256" key="4">
    <source>
        <dbReference type="SAM" id="Phobius"/>
    </source>
</evidence>
<dbReference type="InterPro" id="IPR036097">
    <property type="entry name" value="HisK_dim/P_sf"/>
</dbReference>
<keyword evidence="7" id="KW-1185">Reference proteome</keyword>
<proteinExistence type="predicted"/>
<dbReference type="EC" id="2.7.13.3" evidence="2"/>
<feature type="transmembrane region" description="Helical" evidence="4">
    <location>
        <begin position="243"/>
        <end position="262"/>
    </location>
</feature>
<dbReference type="PANTHER" id="PTHR43547">
    <property type="entry name" value="TWO-COMPONENT HISTIDINE KINASE"/>
    <property type="match status" value="1"/>
</dbReference>
<dbReference type="InterPro" id="IPR005467">
    <property type="entry name" value="His_kinase_dom"/>
</dbReference>
<feature type="domain" description="Histidine kinase" evidence="5">
    <location>
        <begin position="282"/>
        <end position="495"/>
    </location>
</feature>
<evidence type="ECO:0000313" key="7">
    <source>
        <dbReference type="Proteomes" id="UP000237056"/>
    </source>
</evidence>
<keyword evidence="3" id="KW-0597">Phosphoprotein</keyword>
<dbReference type="EMBL" id="PQNY01000003">
    <property type="protein sequence ID" value="POS02590.1"/>
    <property type="molecule type" value="Genomic_DNA"/>
</dbReference>
<keyword evidence="4" id="KW-1133">Transmembrane helix</keyword>
<evidence type="ECO:0000256" key="3">
    <source>
        <dbReference type="ARBA" id="ARBA00022553"/>
    </source>
</evidence>
<name>A0A2S4NA79_9FLAO</name>
<gene>
    <name evidence="6" type="ORF">Q361_103100</name>
</gene>
<keyword evidence="4" id="KW-0812">Transmembrane</keyword>
<evidence type="ECO:0000313" key="6">
    <source>
        <dbReference type="EMBL" id="POS02590.1"/>
    </source>
</evidence>
<dbReference type="PANTHER" id="PTHR43547:SF2">
    <property type="entry name" value="HYBRID SIGNAL TRANSDUCTION HISTIDINE KINASE C"/>
    <property type="match status" value="1"/>
</dbReference>
<dbReference type="Proteomes" id="UP000237056">
    <property type="component" value="Unassembled WGS sequence"/>
</dbReference>
<dbReference type="SMART" id="SM00387">
    <property type="entry name" value="HATPase_c"/>
    <property type="match status" value="1"/>
</dbReference>
<evidence type="ECO:0000256" key="1">
    <source>
        <dbReference type="ARBA" id="ARBA00000085"/>
    </source>
</evidence>
<feature type="transmembrane region" description="Helical" evidence="4">
    <location>
        <begin position="17"/>
        <end position="37"/>
    </location>
</feature>
<protein>
    <recommendedName>
        <fullName evidence="2">histidine kinase</fullName>
        <ecNumber evidence="2">2.7.13.3</ecNumber>
    </recommendedName>
</protein>